<evidence type="ECO:0000313" key="2">
    <source>
        <dbReference type="Proteomes" id="UP000789860"/>
    </source>
</evidence>
<feature type="non-terminal residue" evidence="1">
    <location>
        <position position="55"/>
    </location>
</feature>
<proteinExistence type="predicted"/>
<organism evidence="1 2">
    <name type="scientific">Scutellospora calospora</name>
    <dbReference type="NCBI Taxonomy" id="85575"/>
    <lineage>
        <taxon>Eukaryota</taxon>
        <taxon>Fungi</taxon>
        <taxon>Fungi incertae sedis</taxon>
        <taxon>Mucoromycota</taxon>
        <taxon>Glomeromycotina</taxon>
        <taxon>Glomeromycetes</taxon>
        <taxon>Diversisporales</taxon>
        <taxon>Gigasporaceae</taxon>
        <taxon>Scutellospora</taxon>
    </lineage>
</organism>
<comment type="caution">
    <text evidence="1">The sequence shown here is derived from an EMBL/GenBank/DDBJ whole genome shotgun (WGS) entry which is preliminary data.</text>
</comment>
<evidence type="ECO:0000313" key="1">
    <source>
        <dbReference type="EMBL" id="CAG8515758.1"/>
    </source>
</evidence>
<protein>
    <submittedName>
        <fullName evidence="1">1509_t:CDS:1</fullName>
    </submittedName>
</protein>
<accession>A0ACA9L7Z5</accession>
<gene>
    <name evidence="1" type="ORF">SCALOS_LOCUS3854</name>
</gene>
<dbReference type="Proteomes" id="UP000789860">
    <property type="component" value="Unassembled WGS sequence"/>
</dbReference>
<keyword evidence="2" id="KW-1185">Reference proteome</keyword>
<reference evidence="1" key="1">
    <citation type="submission" date="2021-06" db="EMBL/GenBank/DDBJ databases">
        <authorList>
            <person name="Kallberg Y."/>
            <person name="Tangrot J."/>
            <person name="Rosling A."/>
        </authorList>
    </citation>
    <scope>NUCLEOTIDE SEQUENCE</scope>
    <source>
        <strain evidence="1">AU212A</strain>
    </source>
</reference>
<name>A0ACA9L7Z5_9GLOM</name>
<dbReference type="EMBL" id="CAJVPM010004656">
    <property type="protein sequence ID" value="CAG8515758.1"/>
    <property type="molecule type" value="Genomic_DNA"/>
</dbReference>
<sequence length="55" mass="6740">MYYSKSFLEDLKTYRTQLKIIELDDNNLNNDLYNHLNNDLYNYLNNDLYDKLIDS</sequence>